<comment type="caution">
    <text evidence="2">The sequence shown here is derived from an EMBL/GenBank/DDBJ whole genome shotgun (WGS) entry which is preliminary data.</text>
</comment>
<dbReference type="GeneID" id="39733322"/>
<protein>
    <submittedName>
        <fullName evidence="2">Uncharacterized protein</fullName>
    </submittedName>
</protein>
<dbReference type="VEuPathDB" id="PlasmoDB:PGAL8A_00478900"/>
<gene>
    <name evidence="2" type="ORF">PGAL8A_00478900</name>
</gene>
<dbReference type="RefSeq" id="XP_028530013.1">
    <property type="nucleotide sequence ID" value="XM_028673574.1"/>
</dbReference>
<dbReference type="AlphaFoldDB" id="A0A1J1H0Z5"/>
<accession>A0A1J1H0Z5</accession>
<dbReference type="Proteomes" id="UP000220797">
    <property type="component" value="Unassembled WGS sequence"/>
</dbReference>
<name>A0A1J1H0Z5_PLAGA</name>
<dbReference type="EMBL" id="CVMV01000096">
    <property type="protein sequence ID" value="CRG97210.1"/>
    <property type="molecule type" value="Genomic_DNA"/>
</dbReference>
<evidence type="ECO:0000313" key="3">
    <source>
        <dbReference type="Proteomes" id="UP000220797"/>
    </source>
</evidence>
<evidence type="ECO:0000256" key="1">
    <source>
        <dbReference type="SAM" id="MobiDB-lite"/>
    </source>
</evidence>
<sequence>MNISEFERNNENLNELNNNNEKYDNSVINQNENKNLHLYEKIPYIKNVYESKSFFINEYDNLNINMENNRKNSYEEENKIICIDKKFFVNNKNDESYNMNENKSDEMRINHDIKPNNENILTYMKDKILNTNDNVEIEKKKTLKLKKDEKVENEIGYPNEKMLIEHNETNRDNIYNIQKLKSEDLDRQTKTNNICNDKNENMLGQKQTKNLMELEDNKVLKKTKRNNYSIIKTLNNTKSILMHNSKYILSNSNSKKDRKSNYFENLNINDNYFFLKYENGANKGKHLRREKMLQHNFNENDFVMNYDDLYNLNGNKNSSLLFIINGISETIRNIVDVDKSNNKNKLKLIEIVENVNLLMQSYYNIIVKCDMNLSFTIKKIRNLYKSYKEMDLFLKNIKNNTIPCEKYEEIQDKKKSLENCSSLLETKNSTEGKLFINYNYDNIMQKENVLNSNINVNENNINVYENIVSNNNNNTEEEKKEIHHTEIRKEESLENKNLNITDNTIPEKNINNIIDNKDSLMNMLNDDNKNVHITLDEQNNNNENTTQICHTLNSNRNDINIINTSEKFSNNLSEKNEKLENYLKENYINNNNGFKNFASIDSKSTALSNQEENSLEIKNKNEKIIIRKKKKKILKELEKLNSRFFFIFSHKGVIINYLLKEINECLLDFDKTYQLYISN</sequence>
<dbReference type="OMA" id="FFINEYD"/>
<feature type="compositionally biased region" description="Basic and acidic residues" evidence="1">
    <location>
        <begin position="1"/>
        <end position="10"/>
    </location>
</feature>
<feature type="region of interest" description="Disordered" evidence="1">
    <location>
        <begin position="1"/>
        <end position="22"/>
    </location>
</feature>
<feature type="compositionally biased region" description="Low complexity" evidence="1">
    <location>
        <begin position="11"/>
        <end position="20"/>
    </location>
</feature>
<keyword evidence="3" id="KW-1185">Reference proteome</keyword>
<organism evidence="2 3">
    <name type="scientific">Plasmodium gallinaceum</name>
    <dbReference type="NCBI Taxonomy" id="5849"/>
    <lineage>
        <taxon>Eukaryota</taxon>
        <taxon>Sar</taxon>
        <taxon>Alveolata</taxon>
        <taxon>Apicomplexa</taxon>
        <taxon>Aconoidasida</taxon>
        <taxon>Haemosporida</taxon>
        <taxon>Plasmodiidae</taxon>
        <taxon>Plasmodium</taxon>
        <taxon>Plasmodium (Haemamoeba)</taxon>
    </lineage>
</organism>
<proteinExistence type="predicted"/>
<evidence type="ECO:0000313" key="2">
    <source>
        <dbReference type="EMBL" id="CRG97210.1"/>
    </source>
</evidence>
<dbReference type="OrthoDB" id="387553at2759"/>
<reference evidence="2" key="1">
    <citation type="submission" date="2015-04" db="EMBL/GenBank/DDBJ databases">
        <authorList>
            <consortium name="Pathogen Informatics"/>
        </authorList>
    </citation>
    <scope>NUCLEOTIDE SEQUENCE [LARGE SCALE GENOMIC DNA]</scope>
    <source>
        <strain evidence="2">8A</strain>
    </source>
</reference>